<evidence type="ECO:0000256" key="1">
    <source>
        <dbReference type="ARBA" id="ARBA00022723"/>
    </source>
</evidence>
<evidence type="ECO:0000256" key="2">
    <source>
        <dbReference type="ARBA" id="ARBA00022737"/>
    </source>
</evidence>
<dbReference type="PROSITE" id="PS52027">
    <property type="entry name" value="ZF_C2HC_C3H"/>
    <property type="match status" value="2"/>
</dbReference>
<dbReference type="InterPro" id="IPR049899">
    <property type="entry name" value="Znf_C2HC_C3H"/>
</dbReference>
<keyword evidence="3 5" id="KW-0863">Zinc-finger</keyword>
<feature type="domain" description="C2HC/C3H-type" evidence="6">
    <location>
        <begin position="74"/>
        <end position="97"/>
    </location>
</feature>
<dbReference type="GO" id="GO:0008270">
    <property type="term" value="F:zinc ion binding"/>
    <property type="evidence" value="ECO:0007669"/>
    <property type="project" value="UniProtKB-KW"/>
</dbReference>
<dbReference type="AlphaFoldDB" id="A0A093GQA0"/>
<evidence type="ECO:0000256" key="4">
    <source>
        <dbReference type="ARBA" id="ARBA00022833"/>
    </source>
</evidence>
<keyword evidence="8" id="KW-1185">Reference proteome</keyword>
<accession>A0A093GQA0</accession>
<reference evidence="7 8" key="1">
    <citation type="submission" date="2014-04" db="EMBL/GenBank/DDBJ databases">
        <title>Genome evolution of avian class.</title>
        <authorList>
            <person name="Zhang G."/>
            <person name="Li C."/>
        </authorList>
    </citation>
    <scope>NUCLEOTIDE SEQUENCE [LARGE SCALE GENOMIC DNA]</scope>
    <source>
        <strain evidence="7">BGI_N341</strain>
    </source>
</reference>
<dbReference type="PANTHER" id="PTHR13555">
    <property type="entry name" value="C2H2 ZINC FINGER CGI-62-RELATED"/>
    <property type="match status" value="1"/>
</dbReference>
<dbReference type="InterPro" id="IPR026319">
    <property type="entry name" value="ZC2HC1A/B-like"/>
</dbReference>
<dbReference type="Gene3D" id="3.30.160.60">
    <property type="entry name" value="Classic Zinc Finger"/>
    <property type="match status" value="2"/>
</dbReference>
<dbReference type="EMBL" id="KK370296">
    <property type="protein sequence ID" value="KFV43204.1"/>
    <property type="molecule type" value="Genomic_DNA"/>
</dbReference>
<proteinExistence type="predicted"/>
<organism evidence="7 8">
    <name type="scientific">Tyto alba</name>
    <name type="common">Barn owl</name>
    <dbReference type="NCBI Taxonomy" id="56313"/>
    <lineage>
        <taxon>Eukaryota</taxon>
        <taxon>Metazoa</taxon>
        <taxon>Chordata</taxon>
        <taxon>Craniata</taxon>
        <taxon>Vertebrata</taxon>
        <taxon>Euteleostomi</taxon>
        <taxon>Archelosauria</taxon>
        <taxon>Archosauria</taxon>
        <taxon>Dinosauria</taxon>
        <taxon>Saurischia</taxon>
        <taxon>Theropoda</taxon>
        <taxon>Coelurosauria</taxon>
        <taxon>Aves</taxon>
        <taxon>Neognathae</taxon>
        <taxon>Neoaves</taxon>
        <taxon>Telluraves</taxon>
        <taxon>Strigiformes</taxon>
        <taxon>Tytonidae</taxon>
        <taxon>Tyto</taxon>
    </lineage>
</organism>
<sequence>RRPRFKVCYICGREFGSQSIAIHEPQCLEKWRIENNQLPKHLRRAEPKKPEVLTGGSCTRTAENEAAYRSAQAQLLPCENCGRTFLPDRLIVHQKSC</sequence>
<keyword evidence="2" id="KW-0677">Repeat</keyword>
<evidence type="ECO:0000256" key="3">
    <source>
        <dbReference type="ARBA" id="ARBA00022771"/>
    </source>
</evidence>
<gene>
    <name evidence="7" type="ORF">N341_07543</name>
</gene>
<name>A0A093GQA0_TYTAL</name>
<keyword evidence="4" id="KW-0862">Zinc</keyword>
<dbReference type="Proteomes" id="UP000054190">
    <property type="component" value="Unassembled WGS sequence"/>
</dbReference>
<evidence type="ECO:0000313" key="8">
    <source>
        <dbReference type="Proteomes" id="UP000054190"/>
    </source>
</evidence>
<evidence type="ECO:0000256" key="5">
    <source>
        <dbReference type="PROSITE-ProRule" id="PRU01371"/>
    </source>
</evidence>
<feature type="non-terminal residue" evidence="7">
    <location>
        <position position="1"/>
    </location>
</feature>
<evidence type="ECO:0000313" key="7">
    <source>
        <dbReference type="EMBL" id="KFV43204.1"/>
    </source>
</evidence>
<keyword evidence="1" id="KW-0479">Metal-binding</keyword>
<dbReference type="Pfam" id="PF13913">
    <property type="entry name" value="zf-C2HC_2"/>
    <property type="match status" value="2"/>
</dbReference>
<feature type="domain" description="C2HC/C3H-type" evidence="6">
    <location>
        <begin position="4"/>
        <end position="33"/>
    </location>
</feature>
<dbReference type="PANTHER" id="PTHR13555:SF67">
    <property type="entry name" value="ZINC FINGER PROTEIN 474"/>
    <property type="match status" value="1"/>
</dbReference>
<feature type="non-terminal residue" evidence="7">
    <location>
        <position position="97"/>
    </location>
</feature>
<protein>
    <submittedName>
        <fullName evidence="7">Zinc finger protein 474</fullName>
    </submittedName>
</protein>
<evidence type="ECO:0000259" key="6">
    <source>
        <dbReference type="PROSITE" id="PS52027"/>
    </source>
</evidence>